<name>A0A250FYD1_9FLAO</name>
<feature type="transmembrane region" description="Helical" evidence="1">
    <location>
        <begin position="66"/>
        <end position="83"/>
    </location>
</feature>
<dbReference type="EMBL" id="CP022387">
    <property type="protein sequence ID" value="ATA89465.1"/>
    <property type="molecule type" value="Genomic_DNA"/>
</dbReference>
<proteinExistence type="predicted"/>
<dbReference type="KEGG" id="csto:CGC58_06820"/>
<evidence type="ECO:0000313" key="2">
    <source>
        <dbReference type="EMBL" id="ATA89465.1"/>
    </source>
</evidence>
<sequence length="90" mass="11241">MLRSYTNKRLINLKIKNSYAQTYQHQINQHFKNSIYFSDIAIFEGDIFHFRKIIPPFLHIYQMKKYFLFLNMKIFLYLYRNFVRSFNDKN</sequence>
<reference evidence="3" key="1">
    <citation type="submission" date="2017-06" db="EMBL/GenBank/DDBJ databases">
        <title>Capnocytophaga spp. assemblies.</title>
        <authorList>
            <person name="Gulvik C.A."/>
        </authorList>
    </citation>
    <scope>NUCLEOTIDE SEQUENCE [LARGE SCALE GENOMIC DNA]</scope>
    <source>
        <strain evidence="3">H2177</strain>
    </source>
</reference>
<accession>A0A250FYD1</accession>
<gene>
    <name evidence="2" type="ORF">CGC58_06820</name>
</gene>
<keyword evidence="1" id="KW-1133">Transmembrane helix</keyword>
<keyword evidence="1" id="KW-0812">Transmembrane</keyword>
<protein>
    <submittedName>
        <fullName evidence="2">Uncharacterized protein</fullName>
    </submittedName>
</protein>
<evidence type="ECO:0000313" key="3">
    <source>
        <dbReference type="Proteomes" id="UP000217348"/>
    </source>
</evidence>
<dbReference type="Proteomes" id="UP000217348">
    <property type="component" value="Chromosome"/>
</dbReference>
<organism evidence="2 3">
    <name type="scientific">Capnocytophaga stomatis</name>
    <dbReference type="NCBI Taxonomy" id="1848904"/>
    <lineage>
        <taxon>Bacteria</taxon>
        <taxon>Pseudomonadati</taxon>
        <taxon>Bacteroidota</taxon>
        <taxon>Flavobacteriia</taxon>
        <taxon>Flavobacteriales</taxon>
        <taxon>Flavobacteriaceae</taxon>
        <taxon>Capnocytophaga</taxon>
    </lineage>
</organism>
<keyword evidence="1" id="KW-0472">Membrane</keyword>
<dbReference type="AlphaFoldDB" id="A0A250FYD1"/>
<evidence type="ECO:0000256" key="1">
    <source>
        <dbReference type="SAM" id="Phobius"/>
    </source>
</evidence>